<reference evidence="1" key="1">
    <citation type="submission" date="2021-06" db="EMBL/GenBank/DDBJ databases">
        <authorList>
            <person name="Kallberg Y."/>
            <person name="Tangrot J."/>
            <person name="Rosling A."/>
        </authorList>
    </citation>
    <scope>NUCLEOTIDE SEQUENCE</scope>
    <source>
        <strain evidence="1">CL551</strain>
    </source>
</reference>
<name>A0A9N9P4H9_9GLOM</name>
<comment type="caution">
    <text evidence="1">The sequence shown here is derived from an EMBL/GenBank/DDBJ whole genome shotgun (WGS) entry which is preliminary data.</text>
</comment>
<dbReference type="AlphaFoldDB" id="A0A9N9P4H9"/>
<evidence type="ECO:0000313" key="1">
    <source>
        <dbReference type="EMBL" id="CAG8786994.1"/>
    </source>
</evidence>
<accession>A0A9N9P4H9</accession>
<feature type="non-terminal residue" evidence="1">
    <location>
        <position position="1"/>
    </location>
</feature>
<proteinExistence type="predicted"/>
<dbReference type="Proteomes" id="UP000789342">
    <property type="component" value="Unassembled WGS sequence"/>
</dbReference>
<dbReference type="EMBL" id="CAJVPV010057604">
    <property type="protein sequence ID" value="CAG8786994.1"/>
    <property type="molecule type" value="Genomic_DNA"/>
</dbReference>
<organism evidence="1 2">
    <name type="scientific">Acaulospora morrowiae</name>
    <dbReference type="NCBI Taxonomy" id="94023"/>
    <lineage>
        <taxon>Eukaryota</taxon>
        <taxon>Fungi</taxon>
        <taxon>Fungi incertae sedis</taxon>
        <taxon>Mucoromycota</taxon>
        <taxon>Glomeromycotina</taxon>
        <taxon>Glomeromycetes</taxon>
        <taxon>Diversisporales</taxon>
        <taxon>Acaulosporaceae</taxon>
        <taxon>Acaulospora</taxon>
    </lineage>
</organism>
<keyword evidence="2" id="KW-1185">Reference proteome</keyword>
<feature type="non-terminal residue" evidence="1">
    <location>
        <position position="100"/>
    </location>
</feature>
<evidence type="ECO:0000313" key="2">
    <source>
        <dbReference type="Proteomes" id="UP000789342"/>
    </source>
</evidence>
<dbReference type="OrthoDB" id="2446996at2759"/>
<sequence length="100" mass="11546">KHVVFWESMEEPSLKKFLDFRLKANDLNDRDTEHRQYKTELEIIKLPCVLIRYCATPTTRLVVTGTGKVATGCGKGYDLLSMEYVYYNGIPCWLRLVAGK</sequence>
<gene>
    <name evidence="1" type="ORF">AMORRO_LOCUS17813</name>
</gene>
<protein>
    <submittedName>
        <fullName evidence="1">11869_t:CDS:1</fullName>
    </submittedName>
</protein>